<dbReference type="AlphaFoldDB" id="W6MET9"/>
<sequence length="312" mass="34841">MTGRGREEVDPWGFLLPFTTFVWVAILAALPVMIVFLIVLPECFCNGNGRIDGVEIKVESVLRVLLQQDVSVPGNWWWCERVTVGVWMLTTLVLIKSYAGNLMSLLAVRTIPEPIQSLQDVVDNPVTMVLPKGSYSLQIFLTAKSGLLHNIANLQDEGRLIMVPTFEMQGVMDTLVRRGDHVMANPDFYLEETMGLDFSRKESCDFYLSEGKFLFTIGGLGGQKDSPLLIGLNPRIMALTESGLPRYWRERNLPNITSCLNLPRKVVVNSSLGINNIWGMFVVLTGGGWVVETCNLVTINPNVKNTHRTPSR</sequence>
<evidence type="ECO:0000259" key="10">
    <source>
        <dbReference type="Pfam" id="PF00060"/>
    </source>
</evidence>
<dbReference type="GO" id="GO:0015276">
    <property type="term" value="F:ligand-gated monoatomic ion channel activity"/>
    <property type="evidence" value="ECO:0007669"/>
    <property type="project" value="InterPro"/>
</dbReference>
<evidence type="ECO:0000256" key="7">
    <source>
        <dbReference type="ARBA" id="ARBA00023170"/>
    </source>
</evidence>
<dbReference type="Gene3D" id="1.10.287.70">
    <property type="match status" value="1"/>
</dbReference>
<feature type="non-terminal residue" evidence="11">
    <location>
        <position position="312"/>
    </location>
</feature>
<evidence type="ECO:0000256" key="6">
    <source>
        <dbReference type="ARBA" id="ARBA00023136"/>
    </source>
</evidence>
<keyword evidence="4 9" id="KW-0812">Transmembrane</keyword>
<proteinExistence type="inferred from homology"/>
<dbReference type="PANTHER" id="PTHR42643">
    <property type="entry name" value="IONOTROPIC RECEPTOR 20A-RELATED"/>
    <property type="match status" value="1"/>
</dbReference>
<evidence type="ECO:0000256" key="8">
    <source>
        <dbReference type="ARBA" id="ARBA00023180"/>
    </source>
</evidence>
<gene>
    <name evidence="11" type="primary">IR3</name>
</gene>
<feature type="transmembrane region" description="Helical" evidence="9">
    <location>
        <begin position="12"/>
        <end position="40"/>
    </location>
</feature>
<dbReference type="EMBL" id="HABX01000073">
    <property type="protein sequence ID" value="CDK12517.1"/>
    <property type="molecule type" value="Transcribed_RNA"/>
</dbReference>
<evidence type="ECO:0000256" key="5">
    <source>
        <dbReference type="ARBA" id="ARBA00022989"/>
    </source>
</evidence>
<evidence type="ECO:0000256" key="4">
    <source>
        <dbReference type="ARBA" id="ARBA00022692"/>
    </source>
</evidence>
<evidence type="ECO:0000256" key="9">
    <source>
        <dbReference type="SAM" id="Phobius"/>
    </source>
</evidence>
<dbReference type="Pfam" id="PF00060">
    <property type="entry name" value="Lig_chan"/>
    <property type="match status" value="1"/>
</dbReference>
<comment type="similarity">
    <text evidence="2">Belongs to the glutamate-gated ion channel (TC 1.A.10.1) family.</text>
</comment>
<keyword evidence="8" id="KW-0325">Glycoprotein</keyword>
<dbReference type="PANTHER" id="PTHR42643:SF24">
    <property type="entry name" value="IONOTROPIC RECEPTOR 60A"/>
    <property type="match status" value="1"/>
</dbReference>
<comment type="subcellular location">
    <subcellularLocation>
        <location evidence="1">Cell membrane</location>
        <topology evidence="1">Multi-pass membrane protein</topology>
    </subcellularLocation>
</comment>
<feature type="domain" description="Ionotropic glutamate receptor C-terminal" evidence="10">
    <location>
        <begin position="64"/>
        <end position="287"/>
    </location>
</feature>
<keyword evidence="7" id="KW-0675">Receptor</keyword>
<feature type="non-terminal residue" evidence="11">
    <location>
        <position position="1"/>
    </location>
</feature>
<keyword evidence="5 9" id="KW-1133">Transmembrane helix</keyword>
<evidence type="ECO:0000313" key="11">
    <source>
        <dbReference type="EMBL" id="CDK12517.1"/>
    </source>
</evidence>
<reference evidence="11" key="2">
    <citation type="submission" date="2014-02" db="EMBL/GenBank/DDBJ databases">
        <title>The hermit crab's nose antennal transcriptomics.</title>
        <authorList>
            <person name="Groh K.C."/>
            <person name="Vogel H."/>
            <person name="Stensmyr M.C."/>
            <person name="Grosse-Wilde E."/>
            <person name="Hansson B.S."/>
        </authorList>
    </citation>
    <scope>NUCLEOTIDE SEQUENCE</scope>
    <source>
        <tissue evidence="11">Antennules</tissue>
    </source>
</reference>
<evidence type="ECO:0000256" key="1">
    <source>
        <dbReference type="ARBA" id="ARBA00004651"/>
    </source>
</evidence>
<evidence type="ECO:0000256" key="2">
    <source>
        <dbReference type="ARBA" id="ARBA00008685"/>
    </source>
</evidence>
<keyword evidence="6 9" id="KW-0472">Membrane</keyword>
<dbReference type="GO" id="GO:0050906">
    <property type="term" value="P:detection of stimulus involved in sensory perception"/>
    <property type="evidence" value="ECO:0007669"/>
    <property type="project" value="UniProtKB-ARBA"/>
</dbReference>
<keyword evidence="3" id="KW-1003">Cell membrane</keyword>
<dbReference type="InterPro" id="IPR001320">
    <property type="entry name" value="Iontro_rcpt_C"/>
</dbReference>
<organism evidence="11">
    <name type="scientific">Pagurus bernhardus</name>
    <name type="common">Common hermit crab</name>
    <name type="synonym">Eupagurus bernhardus</name>
    <dbReference type="NCBI Taxonomy" id="174397"/>
    <lineage>
        <taxon>Eukaryota</taxon>
        <taxon>Metazoa</taxon>
        <taxon>Ecdysozoa</taxon>
        <taxon>Arthropoda</taxon>
        <taxon>Crustacea</taxon>
        <taxon>Multicrustacea</taxon>
        <taxon>Malacostraca</taxon>
        <taxon>Eumalacostraca</taxon>
        <taxon>Eucarida</taxon>
        <taxon>Decapoda</taxon>
        <taxon>Pleocyemata</taxon>
        <taxon>Anomura</taxon>
        <taxon>Paguroidea</taxon>
        <taxon>Paguridae</taxon>
        <taxon>Pagurus</taxon>
    </lineage>
</organism>
<evidence type="ECO:0000256" key="3">
    <source>
        <dbReference type="ARBA" id="ARBA00022475"/>
    </source>
</evidence>
<dbReference type="InterPro" id="IPR052192">
    <property type="entry name" value="Insect_Ionotropic_Sensory_Rcpt"/>
</dbReference>
<name>W6MET9_PAGBR</name>
<reference evidence="11" key="1">
    <citation type="submission" date="2013-06" db="EMBL/GenBank/DDBJ databases">
        <authorList>
            <person name="Groh K."/>
        </authorList>
    </citation>
    <scope>NUCLEOTIDE SEQUENCE</scope>
    <source>
        <tissue evidence="11">Antennules</tissue>
    </source>
</reference>
<protein>
    <submittedName>
        <fullName evidence="11">IR3 protein</fullName>
    </submittedName>
</protein>
<dbReference type="GO" id="GO:0005886">
    <property type="term" value="C:plasma membrane"/>
    <property type="evidence" value="ECO:0007669"/>
    <property type="project" value="UniProtKB-SubCell"/>
</dbReference>
<accession>W6MET9</accession>